<dbReference type="EMBL" id="LCCU01000019">
    <property type="protein sequence ID" value="KKS36917.1"/>
    <property type="molecule type" value="Genomic_DNA"/>
</dbReference>
<dbReference type="Proteomes" id="UP000033847">
    <property type="component" value="Unassembled WGS sequence"/>
</dbReference>
<dbReference type="AlphaFoldDB" id="A0A0G0YJF0"/>
<proteinExistence type="predicted"/>
<evidence type="ECO:0000313" key="2">
    <source>
        <dbReference type="EMBL" id="KKS36917.1"/>
    </source>
</evidence>
<name>A0A0G0YJF0_UNCKA</name>
<keyword evidence="1" id="KW-0812">Transmembrane</keyword>
<protein>
    <submittedName>
        <fullName evidence="2">Uncharacterized protein</fullName>
    </submittedName>
</protein>
<organism evidence="2 3">
    <name type="scientific">candidate division WWE3 bacterium GW2011_GWF1_42_14</name>
    <dbReference type="NCBI Taxonomy" id="1619138"/>
    <lineage>
        <taxon>Bacteria</taxon>
        <taxon>Katanobacteria</taxon>
    </lineage>
</organism>
<sequence length="180" mass="20118">MKKEFSNSTKLFFSNEFFLSRLYGMWVFVCIVLFGFFAIRPLISSMTEKVALYKEMRGLNYELNVKLQSLSKLSDDISSAEKYNSLLEATIPKELNTHSYMVSFMQQAATAGFSVTDFMPATESVGGEVSIVVVLEGPGDLSALVSEVEGMQRVTVVDSVKHEVHTNGTQTTLELRIFNL</sequence>
<keyword evidence="1" id="KW-1133">Transmembrane helix</keyword>
<evidence type="ECO:0000256" key="1">
    <source>
        <dbReference type="SAM" id="Phobius"/>
    </source>
</evidence>
<gene>
    <name evidence="2" type="ORF">UV00_C0019G0018</name>
</gene>
<comment type="caution">
    <text evidence="2">The sequence shown here is derived from an EMBL/GenBank/DDBJ whole genome shotgun (WGS) entry which is preliminary data.</text>
</comment>
<feature type="transmembrane region" description="Helical" evidence="1">
    <location>
        <begin position="20"/>
        <end position="39"/>
    </location>
</feature>
<accession>A0A0G0YJF0</accession>
<keyword evidence="1" id="KW-0472">Membrane</keyword>
<reference evidence="2 3" key="1">
    <citation type="journal article" date="2015" name="Nature">
        <title>rRNA introns, odd ribosomes, and small enigmatic genomes across a large radiation of phyla.</title>
        <authorList>
            <person name="Brown C.T."/>
            <person name="Hug L.A."/>
            <person name="Thomas B.C."/>
            <person name="Sharon I."/>
            <person name="Castelle C.J."/>
            <person name="Singh A."/>
            <person name="Wilkins M.J."/>
            <person name="Williams K.H."/>
            <person name="Banfield J.F."/>
        </authorList>
    </citation>
    <scope>NUCLEOTIDE SEQUENCE [LARGE SCALE GENOMIC DNA]</scope>
</reference>
<evidence type="ECO:0000313" key="3">
    <source>
        <dbReference type="Proteomes" id="UP000033847"/>
    </source>
</evidence>